<comment type="similarity">
    <text evidence="1">Belongs to the CinA family.</text>
</comment>
<dbReference type="InterPro" id="IPR036425">
    <property type="entry name" value="MoaB/Mog-like_dom_sf"/>
</dbReference>
<dbReference type="InterPro" id="IPR001453">
    <property type="entry name" value="MoaB/Mog_dom"/>
</dbReference>
<evidence type="ECO:0000313" key="4">
    <source>
        <dbReference type="Proteomes" id="UP000244174"/>
    </source>
</evidence>
<evidence type="ECO:0000256" key="1">
    <source>
        <dbReference type="HAMAP-Rule" id="MF_00226"/>
    </source>
</evidence>
<dbReference type="SUPFAM" id="SSF53218">
    <property type="entry name" value="Molybdenum cofactor biosynthesis proteins"/>
    <property type="match status" value="1"/>
</dbReference>
<dbReference type="InterPro" id="IPR041424">
    <property type="entry name" value="CinA_KH"/>
</dbReference>
<dbReference type="SMART" id="SM00852">
    <property type="entry name" value="MoCF_biosynth"/>
    <property type="match status" value="1"/>
</dbReference>
<dbReference type="NCBIfam" id="NF001813">
    <property type="entry name" value="PRK00549.1"/>
    <property type="match status" value="1"/>
</dbReference>
<dbReference type="Pfam" id="PF02464">
    <property type="entry name" value="CinA"/>
    <property type="match status" value="1"/>
</dbReference>
<dbReference type="InterPro" id="IPR008135">
    <property type="entry name" value="Competence-induced_CinA"/>
</dbReference>
<dbReference type="NCBIfam" id="TIGR00177">
    <property type="entry name" value="molyb_syn"/>
    <property type="match status" value="1"/>
</dbReference>
<dbReference type="InterPro" id="IPR036653">
    <property type="entry name" value="CinA-like_C"/>
</dbReference>
<dbReference type="Gene3D" id="3.90.950.20">
    <property type="entry name" value="CinA-like"/>
    <property type="match status" value="1"/>
</dbReference>
<proteinExistence type="inferred from homology"/>
<dbReference type="CDD" id="cd00885">
    <property type="entry name" value="cinA"/>
    <property type="match status" value="1"/>
</dbReference>
<keyword evidence="4" id="KW-1185">Reference proteome</keyword>
<dbReference type="RefSeq" id="WP_108172695.1">
    <property type="nucleotide sequence ID" value="NZ_QBKQ01000003.1"/>
</dbReference>
<dbReference type="Pfam" id="PF00994">
    <property type="entry name" value="MoCF_biosynth"/>
    <property type="match status" value="1"/>
</dbReference>
<comment type="caution">
    <text evidence="3">The sequence shown here is derived from an EMBL/GenBank/DDBJ whole genome shotgun (WGS) entry which is preliminary data.</text>
</comment>
<dbReference type="Pfam" id="PF18146">
    <property type="entry name" value="CinA_KH"/>
    <property type="match status" value="1"/>
</dbReference>
<dbReference type="AlphaFoldDB" id="A0A2T6AF09"/>
<dbReference type="EMBL" id="QBKQ01000003">
    <property type="protein sequence ID" value="PTX42401.1"/>
    <property type="molecule type" value="Genomic_DNA"/>
</dbReference>
<dbReference type="Proteomes" id="UP000244174">
    <property type="component" value="Unassembled WGS sequence"/>
</dbReference>
<dbReference type="PANTHER" id="PTHR13939:SF0">
    <property type="entry name" value="NMN AMIDOHYDROLASE-LIKE PROTEIN YFAY"/>
    <property type="match status" value="1"/>
</dbReference>
<organism evidence="3 4">
    <name type="scientific">Christiangramia gaetbulicola</name>
    <dbReference type="NCBI Taxonomy" id="703340"/>
    <lineage>
        <taxon>Bacteria</taxon>
        <taxon>Pseudomonadati</taxon>
        <taxon>Bacteroidota</taxon>
        <taxon>Flavobacteriia</taxon>
        <taxon>Flavobacteriales</taxon>
        <taxon>Flavobacteriaceae</taxon>
        <taxon>Christiangramia</taxon>
    </lineage>
</organism>
<dbReference type="SUPFAM" id="SSF142433">
    <property type="entry name" value="CinA-like"/>
    <property type="match status" value="1"/>
</dbReference>
<feature type="domain" description="MoaB/Mog" evidence="2">
    <location>
        <begin position="4"/>
        <end position="172"/>
    </location>
</feature>
<accession>A0A2T6AF09</accession>
<dbReference type="HAMAP" id="MF_00226_B">
    <property type="entry name" value="CinA_B"/>
    <property type="match status" value="1"/>
</dbReference>
<dbReference type="PANTHER" id="PTHR13939">
    <property type="entry name" value="NICOTINAMIDE-NUCLEOTIDE AMIDOHYDROLASE PNCC"/>
    <property type="match status" value="1"/>
</dbReference>
<dbReference type="OrthoDB" id="9801454at2"/>
<dbReference type="NCBIfam" id="TIGR00199">
    <property type="entry name" value="PncC_domain"/>
    <property type="match status" value="1"/>
</dbReference>
<dbReference type="Gene3D" id="3.30.70.2860">
    <property type="match status" value="1"/>
</dbReference>
<dbReference type="InterPro" id="IPR050101">
    <property type="entry name" value="CinA"/>
</dbReference>
<evidence type="ECO:0000259" key="2">
    <source>
        <dbReference type="SMART" id="SM00852"/>
    </source>
</evidence>
<evidence type="ECO:0000313" key="3">
    <source>
        <dbReference type="EMBL" id="PTX42401.1"/>
    </source>
</evidence>
<protein>
    <recommendedName>
        <fullName evidence="1">CinA-like protein</fullName>
    </recommendedName>
</protein>
<dbReference type="NCBIfam" id="TIGR00200">
    <property type="entry name" value="cinA_nterm"/>
    <property type="match status" value="1"/>
</dbReference>
<dbReference type="Gene3D" id="3.40.980.10">
    <property type="entry name" value="MoaB/Mog-like domain"/>
    <property type="match status" value="1"/>
</dbReference>
<dbReference type="PIRSF" id="PIRSF006728">
    <property type="entry name" value="CinA"/>
    <property type="match status" value="1"/>
</dbReference>
<gene>
    <name evidence="3" type="ORF">C8P64_2830</name>
</gene>
<reference evidence="3 4" key="1">
    <citation type="submission" date="2018-04" db="EMBL/GenBank/DDBJ databases">
        <title>Genomic Encyclopedia of Archaeal and Bacterial Type Strains, Phase II (KMG-II): from individual species to whole genera.</title>
        <authorList>
            <person name="Goeker M."/>
        </authorList>
    </citation>
    <scope>NUCLEOTIDE SEQUENCE [LARGE SCALE GENOMIC DNA]</scope>
    <source>
        <strain evidence="3 4">DSM 23082</strain>
    </source>
</reference>
<dbReference type="InterPro" id="IPR008136">
    <property type="entry name" value="CinA_C"/>
</dbReference>
<name>A0A2T6AF09_9FLAO</name>
<sequence length="419" mass="46298">MKAEIITIGDEILIGQIIDTNSAYISKELNKIGVSVHQITSIQDEREHILQSLKEAAERVDVVIITGGLGPTKDDITKKCLCEFFNDKLVRNQKVLKHVEDLFAKYIDTPISDLNRDQALLPSKATALHNEYGTAPGMWFEENNKVFVSMPGVPYEMRGLMEREIIPRLIKNYSRPVILHKTVITYGLGESAIAEKIESWEDDLPKNIKLAYLPNLGRVRLRLTARGDNEEQLIDAVDKEIMKLHEIIGDIIYGYEGDDPVELVISKLLVEKNWTLSTAESCTGGRLASKFTKAPGSSASFKGSVVCYSSESKIELLGVSKELIEKHSVVSAEVAKAMALGAKEKFHTDFAISTTGNAGPTKGDSDAELGTVFIGIATPDGVNTHQFNFGNHREKVVGKSLNKAMELLQESVIKLRDDN</sequence>